<dbReference type="InterPro" id="IPR014718">
    <property type="entry name" value="GH-type_carb-bd"/>
</dbReference>
<comment type="similarity">
    <text evidence="2 4">Belongs to the glucose-6-phosphate 1-epimerase family.</text>
</comment>
<proteinExistence type="inferred from homology"/>
<dbReference type="EC" id="5.1.3.15" evidence="4"/>
<dbReference type="GO" id="GO:0005975">
    <property type="term" value="P:carbohydrate metabolic process"/>
    <property type="evidence" value="ECO:0007669"/>
    <property type="project" value="InterPro"/>
</dbReference>
<dbReference type="OrthoDB" id="9790727at2"/>
<dbReference type="InterPro" id="IPR011013">
    <property type="entry name" value="Gal_mutarotase_sf_dom"/>
</dbReference>
<dbReference type="SUPFAM" id="SSF74650">
    <property type="entry name" value="Galactose mutarotase-like"/>
    <property type="match status" value="1"/>
</dbReference>
<evidence type="ECO:0000256" key="1">
    <source>
        <dbReference type="ARBA" id="ARBA00001096"/>
    </source>
</evidence>
<dbReference type="CDD" id="cd09020">
    <property type="entry name" value="D-hex-6-P-epi_like"/>
    <property type="match status" value="1"/>
</dbReference>
<evidence type="ECO:0000256" key="4">
    <source>
        <dbReference type="PIRNR" id="PIRNR016020"/>
    </source>
</evidence>
<dbReference type="GO" id="GO:0047938">
    <property type="term" value="F:glucose-6-phosphate 1-epimerase activity"/>
    <property type="evidence" value="ECO:0007669"/>
    <property type="project" value="UniProtKB-UniRule"/>
</dbReference>
<dbReference type="AlphaFoldDB" id="Q47CG8"/>
<dbReference type="PANTHER" id="PTHR11122:SF13">
    <property type="entry name" value="GLUCOSE-6-PHOSPHATE 1-EPIMERASE"/>
    <property type="match status" value="1"/>
</dbReference>
<reference evidence="6" key="1">
    <citation type="submission" date="2005-08" db="EMBL/GenBank/DDBJ databases">
        <title>Complete sequence of Dechloromonas aromatica RCB.</title>
        <authorList>
            <person name="Salinero K.K."/>
            <person name="Copeland A."/>
            <person name="Lucas S."/>
            <person name="Lapidus A."/>
            <person name="Barry K."/>
            <person name="Detter J.C."/>
            <person name="Glavina T."/>
            <person name="Hammon N."/>
            <person name="Israni S."/>
            <person name="Pitluck S."/>
            <person name="Di Bartolo G."/>
            <person name="Trong S."/>
            <person name="Schmutz J."/>
            <person name="Larimer F."/>
            <person name="Land M."/>
            <person name="Ivanova N."/>
            <person name="Richardson P."/>
        </authorList>
    </citation>
    <scope>NUCLEOTIDE SEQUENCE</scope>
    <source>
        <strain evidence="6">RCB</strain>
    </source>
</reference>
<dbReference type="Pfam" id="PF01263">
    <property type="entry name" value="Aldose_epim"/>
    <property type="match status" value="1"/>
</dbReference>
<sequence length="281" mass="31157">MKPSIEDIEFHGIEALRLNGPRGVSAIVSKQGAQLLSWVSADGRERLFLSDKAVFDGSVAIRGGVPVCFPQFSSLGDLPKHGFLRTRSWSVSTRRTGDDYALVTLECADDESTRSLWPHSFLAELTVMLEADRIDLELAVTNTGSAPFDFTGALHSYLRVVQVEDVTLEGLHGHDYQDAVEGDRVVRETGTELIIEKEVDRAYRDVRRPQHLKAGNLSLGIQAQGFPDVVVWNPWADRCAELKDMPTDGWRHMLCVEAAATRPVSLPAGEEWYGRQTLVVV</sequence>
<dbReference type="InterPro" id="IPR025532">
    <property type="entry name" value="G6P_1-epimerase"/>
</dbReference>
<comment type="catalytic activity">
    <reaction evidence="1">
        <text>alpha-D-glucose 6-phosphate = beta-D-glucose 6-phosphate</text>
        <dbReference type="Rhea" id="RHEA:16249"/>
        <dbReference type="ChEBI" id="CHEBI:58225"/>
        <dbReference type="ChEBI" id="CHEBI:58247"/>
        <dbReference type="EC" id="5.1.3.15"/>
    </reaction>
</comment>
<dbReference type="eggNOG" id="COG0676">
    <property type="taxonomic scope" value="Bacteria"/>
</dbReference>
<dbReference type="Gene3D" id="2.70.98.10">
    <property type="match status" value="1"/>
</dbReference>
<dbReference type="GO" id="GO:0030246">
    <property type="term" value="F:carbohydrate binding"/>
    <property type="evidence" value="ECO:0007669"/>
    <property type="project" value="UniProtKB-UniRule"/>
</dbReference>
<evidence type="ECO:0000313" key="6">
    <source>
        <dbReference type="EMBL" id="AAZ47463.1"/>
    </source>
</evidence>
<dbReference type="InterPro" id="IPR008183">
    <property type="entry name" value="Aldose_1/G6P_1-epimerase"/>
</dbReference>
<organism evidence="6">
    <name type="scientific">Dechloromonas aromatica (strain RCB)</name>
    <dbReference type="NCBI Taxonomy" id="159087"/>
    <lineage>
        <taxon>Bacteria</taxon>
        <taxon>Pseudomonadati</taxon>
        <taxon>Pseudomonadota</taxon>
        <taxon>Betaproteobacteria</taxon>
        <taxon>Rhodocyclales</taxon>
        <taxon>Azonexaceae</taxon>
        <taxon>Dechloromonas</taxon>
    </lineage>
</organism>
<gene>
    <name evidence="6" type="ordered locus">Daro_2733</name>
</gene>
<dbReference type="EMBL" id="CP000089">
    <property type="protein sequence ID" value="AAZ47463.1"/>
    <property type="molecule type" value="Genomic_DNA"/>
</dbReference>
<dbReference type="GO" id="GO:0005737">
    <property type="term" value="C:cytoplasm"/>
    <property type="evidence" value="ECO:0007669"/>
    <property type="project" value="TreeGrafter"/>
</dbReference>
<keyword evidence="3 4" id="KW-0413">Isomerase</keyword>
<evidence type="ECO:0000256" key="5">
    <source>
        <dbReference type="PIRSR" id="PIRSR016020-1"/>
    </source>
</evidence>
<dbReference type="PANTHER" id="PTHR11122">
    <property type="entry name" value="APOSPORY-ASSOCIATED PROTEIN C-RELATED"/>
    <property type="match status" value="1"/>
</dbReference>
<name>Q47CG8_DECAR</name>
<dbReference type="STRING" id="159087.Daro_2733"/>
<evidence type="ECO:0000256" key="3">
    <source>
        <dbReference type="ARBA" id="ARBA00023235"/>
    </source>
</evidence>
<feature type="active site" evidence="5">
    <location>
        <position position="155"/>
    </location>
</feature>
<feature type="active site" evidence="5">
    <location>
        <position position="257"/>
    </location>
</feature>
<accession>Q47CG8</accession>
<evidence type="ECO:0000256" key="2">
    <source>
        <dbReference type="ARBA" id="ARBA00005866"/>
    </source>
</evidence>
<dbReference type="PIRSF" id="PIRSF016020">
    <property type="entry name" value="PHexose_mutarotase"/>
    <property type="match status" value="1"/>
</dbReference>
<dbReference type="HOGENOM" id="CLU_048345_2_0_4"/>
<dbReference type="KEGG" id="dar:Daro_2733"/>
<protein>
    <recommendedName>
        <fullName evidence="4">Putative glucose-6-phosphate 1-epimerase</fullName>
        <ecNumber evidence="4">5.1.3.15</ecNumber>
    </recommendedName>
</protein>